<organism evidence="2 3">
    <name type="scientific">Cyclobacterium qasimii M12-11B</name>
    <dbReference type="NCBI Taxonomy" id="641524"/>
    <lineage>
        <taxon>Bacteria</taxon>
        <taxon>Pseudomonadati</taxon>
        <taxon>Bacteroidota</taxon>
        <taxon>Cytophagia</taxon>
        <taxon>Cytophagales</taxon>
        <taxon>Cyclobacteriaceae</taxon>
        <taxon>Cyclobacterium</taxon>
    </lineage>
</organism>
<dbReference type="AlphaFoldDB" id="S7VK41"/>
<evidence type="ECO:0000313" key="2">
    <source>
        <dbReference type="EMBL" id="EPR69877.1"/>
    </source>
</evidence>
<protein>
    <submittedName>
        <fullName evidence="2">Uncharacterized protein</fullName>
    </submittedName>
</protein>
<gene>
    <name evidence="2" type="ORF">ADICYQ_1211</name>
</gene>
<proteinExistence type="predicted"/>
<dbReference type="EMBL" id="ATNM01000057">
    <property type="protein sequence ID" value="EPR69877.1"/>
    <property type="molecule type" value="Genomic_DNA"/>
</dbReference>
<comment type="caution">
    <text evidence="2">The sequence shown here is derived from an EMBL/GenBank/DDBJ whole genome shotgun (WGS) entry which is preliminary data.</text>
</comment>
<keyword evidence="1" id="KW-1133">Transmembrane helix</keyword>
<keyword evidence="1" id="KW-0472">Membrane</keyword>
<reference evidence="2 3" key="1">
    <citation type="journal article" date="2013" name="Genome Announc.">
        <title>Draft Genome Sequence of Cyclobacterium qasimii Strain M12-11BT, Isolated from Arctic Marine Sediment.</title>
        <authorList>
            <person name="Shivaji S."/>
            <person name="Ara S."/>
            <person name="Singh A."/>
            <person name="Kumar Pinnaka A."/>
        </authorList>
    </citation>
    <scope>NUCLEOTIDE SEQUENCE [LARGE SCALE GENOMIC DNA]</scope>
    <source>
        <strain evidence="2 3">M12-11B</strain>
    </source>
</reference>
<keyword evidence="1" id="KW-0812">Transmembrane</keyword>
<accession>S7VK41</accession>
<name>S7VK41_9BACT</name>
<sequence>MIALFSTLNIQMHKQEKLKWWSVLFIHCYHGISTFLNYPSTGLTNDTHHF</sequence>
<evidence type="ECO:0000313" key="3">
    <source>
        <dbReference type="Proteomes" id="UP000014974"/>
    </source>
</evidence>
<feature type="transmembrane region" description="Helical" evidence="1">
    <location>
        <begin position="20"/>
        <end position="38"/>
    </location>
</feature>
<evidence type="ECO:0000256" key="1">
    <source>
        <dbReference type="SAM" id="Phobius"/>
    </source>
</evidence>
<dbReference type="Proteomes" id="UP000014974">
    <property type="component" value="Unassembled WGS sequence"/>
</dbReference>